<evidence type="ECO:0000256" key="1">
    <source>
        <dbReference type="SAM" id="Coils"/>
    </source>
</evidence>
<dbReference type="GO" id="GO:0042600">
    <property type="term" value="C:egg chorion"/>
    <property type="evidence" value="ECO:0007669"/>
    <property type="project" value="EnsemblMetazoa"/>
</dbReference>
<dbReference type="EMBL" id="CH902620">
    <property type="protein sequence ID" value="EDV32038.2"/>
    <property type="molecule type" value="Genomic_DNA"/>
</dbReference>
<evidence type="ECO:0000313" key="3">
    <source>
        <dbReference type="EMBL" id="EDV32038.2"/>
    </source>
</evidence>
<keyword evidence="2" id="KW-0732">Signal</keyword>
<dbReference type="FunCoup" id="B3MN60">
    <property type="interactions" value="27"/>
</dbReference>
<keyword evidence="4" id="KW-1185">Reference proteome</keyword>
<dbReference type="InParanoid" id="B3MN60"/>
<dbReference type="AlphaFoldDB" id="B3MN60"/>
<accession>B3MN60</accession>
<evidence type="ECO:0000313" key="4">
    <source>
        <dbReference type="Proteomes" id="UP000007801"/>
    </source>
</evidence>
<dbReference type="SMR" id="B3MN60"/>
<dbReference type="STRING" id="7217.B3MN60"/>
<protein>
    <submittedName>
        <fullName evidence="3">Uncharacterized protein</fullName>
    </submittedName>
</protein>
<proteinExistence type="predicted"/>
<feature type="signal peptide" evidence="2">
    <location>
        <begin position="1"/>
        <end position="29"/>
    </location>
</feature>
<name>B3MN60_DROAN</name>
<organism evidence="3 4">
    <name type="scientific">Drosophila ananassae</name>
    <name type="common">Fruit fly</name>
    <dbReference type="NCBI Taxonomy" id="7217"/>
    <lineage>
        <taxon>Eukaryota</taxon>
        <taxon>Metazoa</taxon>
        <taxon>Ecdysozoa</taxon>
        <taxon>Arthropoda</taxon>
        <taxon>Hexapoda</taxon>
        <taxon>Insecta</taxon>
        <taxon>Pterygota</taxon>
        <taxon>Neoptera</taxon>
        <taxon>Endopterygota</taxon>
        <taxon>Diptera</taxon>
        <taxon>Brachycera</taxon>
        <taxon>Muscomorpha</taxon>
        <taxon>Ephydroidea</taxon>
        <taxon>Drosophilidae</taxon>
        <taxon>Drosophila</taxon>
        <taxon>Sophophora</taxon>
    </lineage>
</organism>
<dbReference type="OrthoDB" id="7845329at2759"/>
<dbReference type="HOGENOM" id="CLU_974101_0_0_1"/>
<dbReference type="GeneID" id="6497067"/>
<gene>
    <name evidence="3" type="primary">Dana\GF14239</name>
    <name evidence="3" type="synonym">dana_GLEANR_15000</name>
    <name evidence="3" type="ORF">GF14239</name>
</gene>
<dbReference type="KEGG" id="dan:6497067"/>
<keyword evidence="1" id="KW-0175">Coiled coil</keyword>
<evidence type="ECO:0000256" key="2">
    <source>
        <dbReference type="SAM" id="SignalP"/>
    </source>
</evidence>
<feature type="chain" id="PRO_5006454852" evidence="2">
    <location>
        <begin position="30"/>
        <end position="329"/>
    </location>
</feature>
<dbReference type="Proteomes" id="UP000007801">
    <property type="component" value="Unassembled WGS sequence"/>
</dbReference>
<dbReference type="eggNOG" id="ENOG502T96B">
    <property type="taxonomic scope" value="Eukaryota"/>
</dbReference>
<sequence length="329" mass="36936">MRSSIQAKNTMRNQLILATICILLCVTSAQEVVSKENELLEQVGELLRLVLDLSFQTKGIEEKFRHQRDEIERIEGLETTLVKLETGILDSINITAAGVGNLTAFIEAAQAQNDQAIQNLTTVDGEIRNVLSDVEANQNKYEKDLDQVAASINTHLSEIEQLLRDAIVGGLTDLDHKTLILQQQQQEINGQVGHVQELNGLARQANYKLQQLECGLTKLNSSQTESLNTIKGSVIGIQVSSSQIDQKIGILLDNQKNIEKSLGGCSKWRPYEQKGDKSHEVWTHPEHVSEYKPHQEHKPKFETTYPSEEEATYLYKLWYGKGPEKSNGY</sequence>
<feature type="coiled-coil region" evidence="1">
    <location>
        <begin position="106"/>
        <end position="151"/>
    </location>
</feature>
<reference evidence="3 4" key="1">
    <citation type="journal article" date="2007" name="Nature">
        <title>Evolution of genes and genomes on the Drosophila phylogeny.</title>
        <authorList>
            <consortium name="Drosophila 12 Genomes Consortium"/>
            <person name="Clark A.G."/>
            <person name="Eisen M.B."/>
            <person name="Smith D.R."/>
            <person name="Bergman C.M."/>
            <person name="Oliver B."/>
            <person name="Markow T.A."/>
            <person name="Kaufman T.C."/>
            <person name="Kellis M."/>
            <person name="Gelbart W."/>
            <person name="Iyer V.N."/>
            <person name="Pollard D.A."/>
            <person name="Sackton T.B."/>
            <person name="Larracuente A.M."/>
            <person name="Singh N.D."/>
            <person name="Abad J.P."/>
            <person name="Abt D.N."/>
            <person name="Adryan B."/>
            <person name="Aguade M."/>
            <person name="Akashi H."/>
            <person name="Anderson W.W."/>
            <person name="Aquadro C.F."/>
            <person name="Ardell D.H."/>
            <person name="Arguello R."/>
            <person name="Artieri C.G."/>
            <person name="Barbash D.A."/>
            <person name="Barker D."/>
            <person name="Barsanti P."/>
            <person name="Batterham P."/>
            <person name="Batzoglou S."/>
            <person name="Begun D."/>
            <person name="Bhutkar A."/>
            <person name="Blanco E."/>
            <person name="Bosak S.A."/>
            <person name="Bradley R.K."/>
            <person name="Brand A.D."/>
            <person name="Brent M.R."/>
            <person name="Brooks A.N."/>
            <person name="Brown R.H."/>
            <person name="Butlin R.K."/>
            <person name="Caggese C."/>
            <person name="Calvi B.R."/>
            <person name="Bernardo de Carvalho A."/>
            <person name="Caspi A."/>
            <person name="Castrezana S."/>
            <person name="Celniker S.E."/>
            <person name="Chang J.L."/>
            <person name="Chapple C."/>
            <person name="Chatterji S."/>
            <person name="Chinwalla A."/>
            <person name="Civetta A."/>
            <person name="Clifton S.W."/>
            <person name="Comeron J.M."/>
            <person name="Costello J.C."/>
            <person name="Coyne J.A."/>
            <person name="Daub J."/>
            <person name="David R.G."/>
            <person name="Delcher A.L."/>
            <person name="Delehaunty K."/>
            <person name="Do C.B."/>
            <person name="Ebling H."/>
            <person name="Edwards K."/>
            <person name="Eickbush T."/>
            <person name="Evans J.D."/>
            <person name="Filipski A."/>
            <person name="Findeiss S."/>
            <person name="Freyhult E."/>
            <person name="Fulton L."/>
            <person name="Fulton R."/>
            <person name="Garcia A.C."/>
            <person name="Gardiner A."/>
            <person name="Garfield D.A."/>
            <person name="Garvin B.E."/>
            <person name="Gibson G."/>
            <person name="Gilbert D."/>
            <person name="Gnerre S."/>
            <person name="Godfrey J."/>
            <person name="Good R."/>
            <person name="Gotea V."/>
            <person name="Gravely B."/>
            <person name="Greenberg A.J."/>
            <person name="Griffiths-Jones S."/>
            <person name="Gross S."/>
            <person name="Guigo R."/>
            <person name="Gustafson E.A."/>
            <person name="Haerty W."/>
            <person name="Hahn M.W."/>
            <person name="Halligan D.L."/>
            <person name="Halpern A.L."/>
            <person name="Halter G.M."/>
            <person name="Han M.V."/>
            <person name="Heger A."/>
            <person name="Hillier L."/>
            <person name="Hinrichs A.S."/>
            <person name="Holmes I."/>
            <person name="Hoskins R.A."/>
            <person name="Hubisz M.J."/>
            <person name="Hultmark D."/>
            <person name="Huntley M.A."/>
            <person name="Jaffe D.B."/>
            <person name="Jagadeeshan S."/>
            <person name="Jeck W.R."/>
            <person name="Johnson J."/>
            <person name="Jones C.D."/>
            <person name="Jordan W.C."/>
            <person name="Karpen G.H."/>
            <person name="Kataoka E."/>
            <person name="Keightley P.D."/>
            <person name="Kheradpour P."/>
            <person name="Kirkness E.F."/>
            <person name="Koerich L.B."/>
            <person name="Kristiansen K."/>
            <person name="Kudrna D."/>
            <person name="Kulathinal R.J."/>
            <person name="Kumar S."/>
            <person name="Kwok R."/>
            <person name="Lander E."/>
            <person name="Langley C.H."/>
            <person name="Lapoint R."/>
            <person name="Lazzaro B.P."/>
            <person name="Lee S.J."/>
            <person name="Levesque L."/>
            <person name="Li R."/>
            <person name="Lin C.F."/>
            <person name="Lin M.F."/>
            <person name="Lindblad-Toh K."/>
            <person name="Llopart A."/>
            <person name="Long M."/>
            <person name="Low L."/>
            <person name="Lozovsky E."/>
            <person name="Lu J."/>
            <person name="Luo M."/>
            <person name="Machado C.A."/>
            <person name="Makalowski W."/>
            <person name="Marzo M."/>
            <person name="Matsuda M."/>
            <person name="Matzkin L."/>
            <person name="McAllister B."/>
            <person name="McBride C.S."/>
            <person name="McKernan B."/>
            <person name="McKernan K."/>
            <person name="Mendez-Lago M."/>
            <person name="Minx P."/>
            <person name="Mollenhauer M.U."/>
            <person name="Montooth K."/>
            <person name="Mount S.M."/>
            <person name="Mu X."/>
            <person name="Myers E."/>
            <person name="Negre B."/>
            <person name="Newfeld S."/>
            <person name="Nielsen R."/>
            <person name="Noor M.A."/>
            <person name="O'Grady P."/>
            <person name="Pachter L."/>
            <person name="Papaceit M."/>
            <person name="Parisi M.J."/>
            <person name="Parisi M."/>
            <person name="Parts L."/>
            <person name="Pedersen J.S."/>
            <person name="Pesole G."/>
            <person name="Phillippy A.M."/>
            <person name="Ponting C.P."/>
            <person name="Pop M."/>
            <person name="Porcelli D."/>
            <person name="Powell J.R."/>
            <person name="Prohaska S."/>
            <person name="Pruitt K."/>
            <person name="Puig M."/>
            <person name="Quesneville H."/>
            <person name="Ram K.R."/>
            <person name="Rand D."/>
            <person name="Rasmussen M.D."/>
            <person name="Reed L.K."/>
            <person name="Reenan R."/>
            <person name="Reily A."/>
            <person name="Remington K.A."/>
            <person name="Rieger T.T."/>
            <person name="Ritchie M.G."/>
            <person name="Robin C."/>
            <person name="Rogers Y.H."/>
            <person name="Rohde C."/>
            <person name="Rozas J."/>
            <person name="Rubenfield M.J."/>
            <person name="Ruiz A."/>
            <person name="Russo S."/>
            <person name="Salzberg S.L."/>
            <person name="Sanchez-Gracia A."/>
            <person name="Saranga D.J."/>
            <person name="Sato H."/>
            <person name="Schaeffer S.W."/>
            <person name="Schatz M.C."/>
            <person name="Schlenke T."/>
            <person name="Schwartz R."/>
            <person name="Segarra C."/>
            <person name="Singh R.S."/>
            <person name="Sirot L."/>
            <person name="Sirota M."/>
            <person name="Sisneros N.B."/>
            <person name="Smith C.D."/>
            <person name="Smith T.F."/>
            <person name="Spieth J."/>
            <person name="Stage D.E."/>
            <person name="Stark A."/>
            <person name="Stephan W."/>
            <person name="Strausberg R.L."/>
            <person name="Strempel S."/>
            <person name="Sturgill D."/>
            <person name="Sutton G."/>
            <person name="Sutton G.G."/>
            <person name="Tao W."/>
            <person name="Teichmann S."/>
            <person name="Tobari Y.N."/>
            <person name="Tomimura Y."/>
            <person name="Tsolas J.M."/>
            <person name="Valente V.L."/>
            <person name="Venter E."/>
            <person name="Venter J.C."/>
            <person name="Vicario S."/>
            <person name="Vieira F.G."/>
            <person name="Vilella A.J."/>
            <person name="Villasante A."/>
            <person name="Walenz B."/>
            <person name="Wang J."/>
            <person name="Wasserman M."/>
            <person name="Watts T."/>
            <person name="Wilson D."/>
            <person name="Wilson R.K."/>
            <person name="Wing R.A."/>
            <person name="Wolfner M.F."/>
            <person name="Wong A."/>
            <person name="Wong G.K."/>
            <person name="Wu C.I."/>
            <person name="Wu G."/>
            <person name="Yamamoto D."/>
            <person name="Yang H.P."/>
            <person name="Yang S.P."/>
            <person name="Yorke J.A."/>
            <person name="Yoshida K."/>
            <person name="Zdobnov E."/>
            <person name="Zhang P."/>
            <person name="Zhang Y."/>
            <person name="Zimin A.V."/>
            <person name="Baldwin J."/>
            <person name="Abdouelleil A."/>
            <person name="Abdulkadir J."/>
            <person name="Abebe A."/>
            <person name="Abera B."/>
            <person name="Abreu J."/>
            <person name="Acer S.C."/>
            <person name="Aftuck L."/>
            <person name="Alexander A."/>
            <person name="An P."/>
            <person name="Anderson E."/>
            <person name="Anderson S."/>
            <person name="Arachi H."/>
            <person name="Azer M."/>
            <person name="Bachantsang P."/>
            <person name="Barry A."/>
            <person name="Bayul T."/>
            <person name="Berlin A."/>
            <person name="Bessette D."/>
            <person name="Bloom T."/>
            <person name="Blye J."/>
            <person name="Boguslavskiy L."/>
            <person name="Bonnet C."/>
            <person name="Boukhgalter B."/>
            <person name="Bourzgui I."/>
            <person name="Brown A."/>
            <person name="Cahill P."/>
            <person name="Channer S."/>
            <person name="Cheshatsang Y."/>
            <person name="Chuda L."/>
            <person name="Citroen M."/>
            <person name="Collymore A."/>
            <person name="Cooke P."/>
            <person name="Costello M."/>
            <person name="D'Aco K."/>
            <person name="Daza R."/>
            <person name="De Haan G."/>
            <person name="DeGray S."/>
            <person name="DeMaso C."/>
            <person name="Dhargay N."/>
            <person name="Dooley K."/>
            <person name="Dooley E."/>
            <person name="Doricent M."/>
            <person name="Dorje P."/>
            <person name="Dorjee K."/>
            <person name="Dupes A."/>
            <person name="Elong R."/>
            <person name="Falk J."/>
            <person name="Farina A."/>
            <person name="Faro S."/>
            <person name="Ferguson D."/>
            <person name="Fisher S."/>
            <person name="Foley C.D."/>
            <person name="Franke A."/>
            <person name="Friedrich D."/>
            <person name="Gadbois L."/>
            <person name="Gearin G."/>
            <person name="Gearin C.R."/>
            <person name="Giannoukos G."/>
            <person name="Goode T."/>
            <person name="Graham J."/>
            <person name="Grandbois E."/>
            <person name="Grewal S."/>
            <person name="Gyaltsen K."/>
            <person name="Hafez N."/>
            <person name="Hagos B."/>
            <person name="Hall J."/>
            <person name="Henson C."/>
            <person name="Hollinger A."/>
            <person name="Honan T."/>
            <person name="Huard M.D."/>
            <person name="Hughes L."/>
            <person name="Hurhula B."/>
            <person name="Husby M.E."/>
            <person name="Kamat A."/>
            <person name="Kanga B."/>
            <person name="Kashin S."/>
            <person name="Khazanovich D."/>
            <person name="Kisner P."/>
            <person name="Lance K."/>
            <person name="Lara M."/>
            <person name="Lee W."/>
            <person name="Lennon N."/>
            <person name="Letendre F."/>
            <person name="LeVine R."/>
            <person name="Lipovsky A."/>
            <person name="Liu X."/>
            <person name="Liu J."/>
            <person name="Liu S."/>
            <person name="Lokyitsang T."/>
            <person name="Lokyitsang Y."/>
            <person name="Lubonja R."/>
            <person name="Lui A."/>
            <person name="MacDonald P."/>
            <person name="Magnisalis V."/>
            <person name="Maru K."/>
            <person name="Matthews C."/>
            <person name="McCusker W."/>
            <person name="McDonough S."/>
            <person name="Mehta T."/>
            <person name="Meldrim J."/>
            <person name="Meneus L."/>
            <person name="Mihai O."/>
            <person name="Mihalev A."/>
            <person name="Mihova T."/>
            <person name="Mittelman R."/>
            <person name="Mlenga V."/>
            <person name="Montmayeur A."/>
            <person name="Mulrain L."/>
            <person name="Navidi A."/>
            <person name="Naylor J."/>
            <person name="Negash T."/>
            <person name="Nguyen T."/>
            <person name="Nguyen N."/>
            <person name="Nicol R."/>
            <person name="Norbu C."/>
            <person name="Norbu N."/>
            <person name="Novod N."/>
            <person name="O'Neill B."/>
            <person name="Osman S."/>
            <person name="Markiewicz E."/>
            <person name="Oyono O.L."/>
            <person name="Patti C."/>
            <person name="Phunkhang P."/>
            <person name="Pierre F."/>
            <person name="Priest M."/>
            <person name="Raghuraman S."/>
            <person name="Rege F."/>
            <person name="Reyes R."/>
            <person name="Rise C."/>
            <person name="Rogov P."/>
            <person name="Ross K."/>
            <person name="Ryan E."/>
            <person name="Settipalli S."/>
            <person name="Shea T."/>
            <person name="Sherpa N."/>
            <person name="Shi L."/>
            <person name="Shih D."/>
            <person name="Sparrow T."/>
            <person name="Spaulding J."/>
            <person name="Stalker J."/>
            <person name="Stange-Thomann N."/>
            <person name="Stavropoulos S."/>
            <person name="Stone C."/>
            <person name="Strader C."/>
            <person name="Tesfaye S."/>
            <person name="Thomson T."/>
            <person name="Thoulutsang Y."/>
            <person name="Thoulutsang D."/>
            <person name="Topham K."/>
            <person name="Topping I."/>
            <person name="Tsamla T."/>
            <person name="Vassiliev H."/>
            <person name="Vo A."/>
            <person name="Wangchuk T."/>
            <person name="Wangdi T."/>
            <person name="Weiand M."/>
            <person name="Wilkinson J."/>
            <person name="Wilson A."/>
            <person name="Yadav S."/>
            <person name="Young G."/>
            <person name="Yu Q."/>
            <person name="Zembek L."/>
            <person name="Zhong D."/>
            <person name="Zimmer A."/>
            <person name="Zwirko Z."/>
            <person name="Jaffe D.B."/>
            <person name="Alvarez P."/>
            <person name="Brockman W."/>
            <person name="Butler J."/>
            <person name="Chin C."/>
            <person name="Gnerre S."/>
            <person name="Grabherr M."/>
            <person name="Kleber M."/>
            <person name="Mauceli E."/>
            <person name="MacCallum I."/>
        </authorList>
    </citation>
    <scope>NUCLEOTIDE SEQUENCE [LARGE SCALE GENOMIC DNA]</scope>
    <source>
        <strain evidence="4">Tucson 14024-0371.13</strain>
    </source>
</reference>